<dbReference type="InterPro" id="IPR019734">
    <property type="entry name" value="TPR_rpt"/>
</dbReference>
<dbReference type="Gene3D" id="1.25.40.10">
    <property type="entry name" value="Tetratricopeptide repeat domain"/>
    <property type="match status" value="1"/>
</dbReference>
<protein>
    <recommendedName>
        <fullName evidence="2">Tetratricopeptide repeat protein</fullName>
    </recommendedName>
</protein>
<dbReference type="InterPro" id="IPR011990">
    <property type="entry name" value="TPR-like_helical_dom_sf"/>
</dbReference>
<gene>
    <name evidence="1" type="ORF">MNBD_IGNAVI01-831</name>
</gene>
<sequence length="264" mass="30630">MLSNFFAQGLNKQYNYADSLFSSGNYFDAITEYKRLLFFDRSEQFKYQANFNIGLSYKFGGKYDEAINYFGISELSAETDSQKMNSRLQIIRVNILRRTTNNVFAMLDELHYDFPEQVDSSTIAYWRGWAYIMADDWENASLMFDKIDGEHPLKKLADEVEDNKYSITFATLISYILPGSGQIYTGNYLSGFLSLGWNVLWGYLTIHAFVGDRVLEGILIGGLLWARFYRGNFKNAEKFAIEKNIEISNKAYRYLKNNYKGIKP</sequence>
<organism evidence="1">
    <name type="scientific">hydrothermal vent metagenome</name>
    <dbReference type="NCBI Taxonomy" id="652676"/>
    <lineage>
        <taxon>unclassified sequences</taxon>
        <taxon>metagenomes</taxon>
        <taxon>ecological metagenomes</taxon>
    </lineage>
</organism>
<dbReference type="AlphaFoldDB" id="A0A3B1CA81"/>
<dbReference type="Pfam" id="PF13174">
    <property type="entry name" value="TPR_6"/>
    <property type="match status" value="1"/>
</dbReference>
<reference evidence="1" key="1">
    <citation type="submission" date="2018-06" db="EMBL/GenBank/DDBJ databases">
        <authorList>
            <person name="Zhirakovskaya E."/>
        </authorList>
    </citation>
    <scope>NUCLEOTIDE SEQUENCE</scope>
</reference>
<evidence type="ECO:0008006" key="2">
    <source>
        <dbReference type="Google" id="ProtNLM"/>
    </source>
</evidence>
<name>A0A3B1CA81_9ZZZZ</name>
<dbReference type="SUPFAM" id="SSF48452">
    <property type="entry name" value="TPR-like"/>
    <property type="match status" value="1"/>
</dbReference>
<evidence type="ECO:0000313" key="1">
    <source>
        <dbReference type="EMBL" id="VAX19680.1"/>
    </source>
</evidence>
<proteinExistence type="predicted"/>
<dbReference type="EMBL" id="UOGD01000149">
    <property type="protein sequence ID" value="VAX19680.1"/>
    <property type="molecule type" value="Genomic_DNA"/>
</dbReference>
<accession>A0A3B1CA81</accession>